<keyword evidence="3" id="KW-1185">Reference proteome</keyword>
<name>A0ABM8BCR3_9BIFI</name>
<organism evidence="2 3">
    <name type="scientific">Bombiscardovia apis</name>
    <dbReference type="NCBI Taxonomy" id="2932182"/>
    <lineage>
        <taxon>Bacteria</taxon>
        <taxon>Bacillati</taxon>
        <taxon>Actinomycetota</taxon>
        <taxon>Actinomycetes</taxon>
        <taxon>Bifidobacteriales</taxon>
        <taxon>Bifidobacteriaceae</taxon>
        <taxon>Bombiscardovia</taxon>
    </lineage>
</organism>
<proteinExistence type="predicted"/>
<dbReference type="GO" id="GO:0016787">
    <property type="term" value="F:hydrolase activity"/>
    <property type="evidence" value="ECO:0007669"/>
    <property type="project" value="UniProtKB-KW"/>
</dbReference>
<dbReference type="InterPro" id="IPR000073">
    <property type="entry name" value="AB_hydrolase_1"/>
</dbReference>
<sequence>MKGLSFEGHTRFVQVNNKRLNVAVFGDARDSAPKLVFLSGAGTASPLYDFKALIEELGDRFCSIVLEKSGYGFSDGSRDSRDIDTMLGETRAALAAAGVDGPYVLLPHSMSGLEALYWAKRYPSEVEAIIGLDMAMPEAYETRNLVPPAAATALLGALCRLGLPRLLPALTADQSPAIKAGHLTNAEKKTYRALFYKNFMGSDIRCEINTVTANAKTVAAAGLPNVKMLQLVSNGHGTGFSKQEWHHLQESFQHQQGNSQIQYFEAPHYLHDYVPKAISTAIISFLSQLEREQLR</sequence>
<accession>A0ABM8BCR3</accession>
<protein>
    <submittedName>
        <fullName evidence="2">Alpha/beta hydrolase</fullName>
    </submittedName>
</protein>
<gene>
    <name evidence="2" type="ORF">KIMH_06030</name>
</gene>
<dbReference type="EMBL" id="AP026800">
    <property type="protein sequence ID" value="BDR54492.1"/>
    <property type="molecule type" value="Genomic_DNA"/>
</dbReference>
<evidence type="ECO:0000313" key="2">
    <source>
        <dbReference type="EMBL" id="BDR54492.1"/>
    </source>
</evidence>
<dbReference type="Gene3D" id="3.40.50.1820">
    <property type="entry name" value="alpha/beta hydrolase"/>
    <property type="match status" value="1"/>
</dbReference>
<dbReference type="InterPro" id="IPR029058">
    <property type="entry name" value="AB_hydrolase_fold"/>
</dbReference>
<keyword evidence="2" id="KW-0378">Hydrolase</keyword>
<dbReference type="Pfam" id="PF00561">
    <property type="entry name" value="Abhydrolase_1"/>
    <property type="match status" value="1"/>
</dbReference>
<reference evidence="2 3" key="1">
    <citation type="journal article" date="2023" name="Microbiol. Spectr.">
        <title>Symbiosis of Carpenter Bees with Uncharacterized Lactic Acid Bacteria Showing NAD Auxotrophy.</title>
        <authorList>
            <person name="Kawasaki S."/>
            <person name="Ozawa K."/>
            <person name="Mori T."/>
            <person name="Yamamoto A."/>
            <person name="Ito M."/>
            <person name="Ohkuma M."/>
            <person name="Sakamoto M."/>
            <person name="Matsutani M."/>
        </authorList>
    </citation>
    <scope>NUCLEOTIDE SEQUENCE [LARGE SCALE GENOMIC DNA]</scope>
    <source>
        <strain evidence="2 3">KimH</strain>
    </source>
</reference>
<evidence type="ECO:0000259" key="1">
    <source>
        <dbReference type="Pfam" id="PF00561"/>
    </source>
</evidence>
<feature type="domain" description="AB hydrolase-1" evidence="1">
    <location>
        <begin position="35"/>
        <end position="150"/>
    </location>
</feature>
<dbReference type="Proteomes" id="UP001321748">
    <property type="component" value="Chromosome"/>
</dbReference>
<dbReference type="SUPFAM" id="SSF53474">
    <property type="entry name" value="alpha/beta-Hydrolases"/>
    <property type="match status" value="1"/>
</dbReference>
<evidence type="ECO:0000313" key="3">
    <source>
        <dbReference type="Proteomes" id="UP001321748"/>
    </source>
</evidence>